<dbReference type="Pfam" id="PF02275">
    <property type="entry name" value="CBAH"/>
    <property type="match status" value="1"/>
</dbReference>
<feature type="domain" description="Choloylglycine hydrolase/NAAA C-terminal" evidence="3">
    <location>
        <begin position="2"/>
        <end position="162"/>
    </location>
</feature>
<comment type="similarity">
    <text evidence="1">Belongs to the peptidase C59 family.</text>
</comment>
<keyword evidence="2 4" id="KW-0378">Hydrolase</keyword>
<dbReference type="Gene3D" id="3.60.60.10">
    <property type="entry name" value="Penicillin V Acylase, Chain A"/>
    <property type="match status" value="1"/>
</dbReference>
<evidence type="ECO:0000256" key="2">
    <source>
        <dbReference type="ARBA" id="ARBA00022801"/>
    </source>
</evidence>
<gene>
    <name evidence="4" type="ORF">ACFQNG_14115</name>
</gene>
<keyword evidence="5" id="KW-1185">Reference proteome</keyword>
<evidence type="ECO:0000313" key="5">
    <source>
        <dbReference type="Proteomes" id="UP001596500"/>
    </source>
</evidence>
<evidence type="ECO:0000313" key="4">
    <source>
        <dbReference type="EMBL" id="MFC7442225.1"/>
    </source>
</evidence>
<dbReference type="Proteomes" id="UP001596500">
    <property type="component" value="Unassembled WGS sequence"/>
</dbReference>
<reference evidence="5" key="1">
    <citation type="journal article" date="2019" name="Int. J. Syst. Evol. Microbiol.">
        <title>The Global Catalogue of Microorganisms (GCM) 10K type strain sequencing project: providing services to taxonomists for standard genome sequencing and annotation.</title>
        <authorList>
            <consortium name="The Broad Institute Genomics Platform"/>
            <consortium name="The Broad Institute Genome Sequencing Center for Infectious Disease"/>
            <person name="Wu L."/>
            <person name="Ma J."/>
        </authorList>
    </citation>
    <scope>NUCLEOTIDE SEQUENCE [LARGE SCALE GENOMIC DNA]</scope>
    <source>
        <strain evidence="5">CGMCC 1.12942</strain>
    </source>
</reference>
<accession>A0ABW2RMB6</accession>
<dbReference type="SUPFAM" id="SSF56235">
    <property type="entry name" value="N-terminal nucleophile aminohydrolases (Ntn hydrolases)"/>
    <property type="match status" value="1"/>
</dbReference>
<dbReference type="PANTHER" id="PTHR35527">
    <property type="entry name" value="CHOLOYLGLYCINE HYDROLASE"/>
    <property type="match status" value="1"/>
</dbReference>
<dbReference type="InterPro" id="IPR052193">
    <property type="entry name" value="Peptidase_C59"/>
</dbReference>
<evidence type="ECO:0000259" key="3">
    <source>
        <dbReference type="Pfam" id="PF02275"/>
    </source>
</evidence>
<evidence type="ECO:0000256" key="1">
    <source>
        <dbReference type="ARBA" id="ARBA00006625"/>
    </source>
</evidence>
<dbReference type="InterPro" id="IPR029055">
    <property type="entry name" value="Ntn_hydrolases_N"/>
</dbReference>
<dbReference type="EMBL" id="JBHTBW010000046">
    <property type="protein sequence ID" value="MFC7442225.1"/>
    <property type="molecule type" value="Genomic_DNA"/>
</dbReference>
<comment type="caution">
    <text evidence="4">The sequence shown here is derived from an EMBL/GenBank/DDBJ whole genome shotgun (WGS) entry which is preliminary data.</text>
</comment>
<dbReference type="GO" id="GO:0016787">
    <property type="term" value="F:hydrolase activity"/>
    <property type="evidence" value="ECO:0007669"/>
    <property type="project" value="UniProtKB-KW"/>
</dbReference>
<dbReference type="PANTHER" id="PTHR35527:SF2">
    <property type="entry name" value="HYDROLASE"/>
    <property type="match status" value="1"/>
</dbReference>
<dbReference type="RefSeq" id="WP_379865963.1">
    <property type="nucleotide sequence ID" value="NZ_JBHTBW010000046.1"/>
</dbReference>
<name>A0ABW2RMB6_9BACL</name>
<proteinExistence type="inferred from homology"/>
<organism evidence="4 5">
    <name type="scientific">Laceyella putida</name>
    <dbReference type="NCBI Taxonomy" id="110101"/>
    <lineage>
        <taxon>Bacteria</taxon>
        <taxon>Bacillati</taxon>
        <taxon>Bacillota</taxon>
        <taxon>Bacilli</taxon>
        <taxon>Bacillales</taxon>
        <taxon>Thermoactinomycetaceae</taxon>
        <taxon>Laceyella</taxon>
    </lineage>
</organism>
<protein>
    <submittedName>
        <fullName evidence="4">Linear amide C-N hydrolase</fullName>
    </submittedName>
</protein>
<sequence length="194" mass="21670">MCTTFFLRNGEQRIVGKNLDIFYDDGCLFTNSRGLKKTALIMPPEQPLTWVSQYGSLTFSQTGKEFPVGGMNEKGLVVEQMTLPETQYPEVDDRPAVKELQWIQYMLDTCCSAQEVLESAKLIRISQSTSHLHYLVCDPSGNAILEHADGKLATYSGDEITVHPSPKQTQASQCLGFHYSTPLENPEHADHAND</sequence>
<dbReference type="InterPro" id="IPR029132">
    <property type="entry name" value="CBAH/NAAA_C"/>
</dbReference>